<name>A0A4V6DGE0_9PEZI</name>
<organism evidence="2 3">
    <name type="scientific">Colletotrichum tanaceti</name>
    <dbReference type="NCBI Taxonomy" id="1306861"/>
    <lineage>
        <taxon>Eukaryota</taxon>
        <taxon>Fungi</taxon>
        <taxon>Dikarya</taxon>
        <taxon>Ascomycota</taxon>
        <taxon>Pezizomycotina</taxon>
        <taxon>Sordariomycetes</taxon>
        <taxon>Hypocreomycetidae</taxon>
        <taxon>Glomerellales</taxon>
        <taxon>Glomerellaceae</taxon>
        <taxon>Colletotrichum</taxon>
        <taxon>Colletotrichum destructivum species complex</taxon>
    </lineage>
</organism>
<evidence type="ECO:0000256" key="1">
    <source>
        <dbReference type="SAM" id="MobiDB-lite"/>
    </source>
</evidence>
<comment type="caution">
    <text evidence="2">The sequence shown here is derived from an EMBL/GenBank/DDBJ whole genome shotgun (WGS) entry which is preliminary data.</text>
</comment>
<feature type="region of interest" description="Disordered" evidence="1">
    <location>
        <begin position="1"/>
        <end position="25"/>
    </location>
</feature>
<keyword evidence="3" id="KW-1185">Reference proteome</keyword>
<gene>
    <name evidence="2" type="ORF">CTA1_1906</name>
</gene>
<evidence type="ECO:0000313" key="3">
    <source>
        <dbReference type="Proteomes" id="UP000310108"/>
    </source>
</evidence>
<dbReference type="OrthoDB" id="4806033at2759"/>
<dbReference type="AlphaFoldDB" id="A0A4V6DGE0"/>
<protein>
    <submittedName>
        <fullName evidence="2">Uncharacterized protein</fullName>
    </submittedName>
</protein>
<accession>A0A4V6DGE0</accession>
<dbReference type="Proteomes" id="UP000310108">
    <property type="component" value="Unassembled WGS sequence"/>
</dbReference>
<proteinExistence type="predicted"/>
<evidence type="ECO:0000313" key="2">
    <source>
        <dbReference type="EMBL" id="TKW52416.1"/>
    </source>
</evidence>
<sequence length="289" mass="32821">MASNDASEANTAMEQLHQQPATKNDSPRVPWEIIFQISDILIDEVDDPNVKIRWVVEYNYNTSTKLSVIVDHTGPRGFSPLRKRFNNLRALTQAASGIRRLVHRRFPRVPMLEITGEPAPIQAWVRADIDLFIPTSFGDQKYNTAYAHAFHQSLTMPTPSGFEFLQHIEHVWLIGLGYLSDQSQAALQGLYRLPNLKTFTVDSKDVMPKGFVMHPGKLDIDGDTFPLLAEWHKVSQAFNVIWTPFTRRQVRLYITLRGAKKNPVAEVVSSPNGIYLQCLHPNCTCCDHN</sequence>
<reference evidence="2 3" key="1">
    <citation type="journal article" date="2019" name="PLoS ONE">
        <title>Comparative genome analysis indicates high evolutionary potential of pathogenicity genes in Colletotrichum tanaceti.</title>
        <authorList>
            <person name="Lelwala R.V."/>
            <person name="Korhonen P.K."/>
            <person name="Young N.D."/>
            <person name="Scott J.B."/>
            <person name="Ades P.A."/>
            <person name="Gasser R.B."/>
            <person name="Taylor P.W.J."/>
        </authorList>
    </citation>
    <scope>NUCLEOTIDE SEQUENCE [LARGE SCALE GENOMIC DNA]</scope>
    <source>
        <strain evidence="2">BRIP57314</strain>
    </source>
</reference>
<feature type="compositionally biased region" description="Polar residues" evidence="1">
    <location>
        <begin position="1"/>
        <end position="24"/>
    </location>
</feature>
<dbReference type="EMBL" id="PJEX01000240">
    <property type="protein sequence ID" value="TKW52416.1"/>
    <property type="molecule type" value="Genomic_DNA"/>
</dbReference>